<feature type="domain" description="Putative acyltransferase ACT14924-like acyltransferase" evidence="2">
    <location>
        <begin position="87"/>
        <end position="232"/>
    </location>
</feature>
<proteinExistence type="predicted"/>
<dbReference type="Pfam" id="PF19576">
    <property type="entry name" value="Acyltransf_2"/>
    <property type="match status" value="1"/>
</dbReference>
<evidence type="ECO:0000313" key="4">
    <source>
        <dbReference type="Proteomes" id="UP001451782"/>
    </source>
</evidence>
<evidence type="ECO:0000256" key="1">
    <source>
        <dbReference type="SAM" id="MobiDB-lite"/>
    </source>
</evidence>
<evidence type="ECO:0000313" key="3">
    <source>
        <dbReference type="EMBL" id="WZU63598.1"/>
    </source>
</evidence>
<dbReference type="EMBL" id="CP151762">
    <property type="protein sequence ID" value="WZU63598.1"/>
    <property type="molecule type" value="Genomic_DNA"/>
</dbReference>
<dbReference type="InterPro" id="IPR045746">
    <property type="entry name" value="ACT14924-like_Acyltransf_dom"/>
</dbReference>
<evidence type="ECO:0000259" key="2">
    <source>
        <dbReference type="Pfam" id="PF19576"/>
    </source>
</evidence>
<dbReference type="AlphaFoldDB" id="A0AAN0M2T7"/>
<gene>
    <name evidence="3" type="ORF">AABB28_17470</name>
</gene>
<protein>
    <submittedName>
        <fullName evidence="3">Lysophospholipid acyltransferase family protein</fullName>
        <ecNumber evidence="3">2.3.1.-</ecNumber>
    </submittedName>
</protein>
<feature type="region of interest" description="Disordered" evidence="1">
    <location>
        <begin position="1"/>
        <end position="21"/>
    </location>
</feature>
<keyword evidence="3" id="KW-0808">Transferase</keyword>
<sequence>MTETPPKAPAQPSVSEPPPRVYNRRALTYSDTFDSPTKRAVIKTIEWLTGKIKIIRMVREFEKRGKYHGQAFWRGALDVMGIDLMTPQEQLDRIPKAGPVVVVANHPHGLVDGMIFADLIGRVRTDYRVLTRAFLTDIDEDAGRFLIPVPFPHDKDAQAKMVEMRKQAMAHLKQGGVIAVFPSGVVASSNSLFGPMVEKEWNLFTAKMIRMSGARVVPLFFPGANSRWYQMANRISPTLRQSLLIYEIVRACGKPQKPIIGHPFDADEVKERLNDQRACMDWMREQTLNLKD</sequence>
<name>A0AAN0M2T7_9RHOB</name>
<organism evidence="3 4">
    <name type="scientific">Yoonia algicola</name>
    <dbReference type="NCBI Taxonomy" id="3137368"/>
    <lineage>
        <taxon>Bacteria</taxon>
        <taxon>Pseudomonadati</taxon>
        <taxon>Pseudomonadota</taxon>
        <taxon>Alphaproteobacteria</taxon>
        <taxon>Rhodobacterales</taxon>
        <taxon>Paracoccaceae</taxon>
        <taxon>Yoonia</taxon>
    </lineage>
</organism>
<reference evidence="3 4" key="1">
    <citation type="submission" date="2024-04" db="EMBL/GenBank/DDBJ databases">
        <title>Phylogenomic analyses of a clade within the roseobacter group suggest taxonomic reassignments of species of the genera Aestuariivita, Citreicella, Loktanella, Nautella, Pelagibaca, Ruegeria, Thalassobius, Thiobacimonas and Tropicibacter, and the proposal o.</title>
        <authorList>
            <person name="Jeon C.O."/>
        </authorList>
    </citation>
    <scope>NUCLEOTIDE SEQUENCE [LARGE SCALE GENOMIC DNA]</scope>
    <source>
        <strain evidence="3 4">G8-12</strain>
    </source>
</reference>
<dbReference type="RefSeq" id="WP_342069976.1">
    <property type="nucleotide sequence ID" value="NZ_CP151762.1"/>
</dbReference>
<dbReference type="CDD" id="cd07986">
    <property type="entry name" value="LPLAT_ACT14924-like"/>
    <property type="match status" value="1"/>
</dbReference>
<dbReference type="EC" id="2.3.1.-" evidence="3"/>
<dbReference type="KEGG" id="yag:AABB28_17470"/>
<keyword evidence="3" id="KW-0012">Acyltransferase</keyword>
<accession>A0AAN0M2T7</accession>
<dbReference type="Proteomes" id="UP001451782">
    <property type="component" value="Chromosome"/>
</dbReference>
<keyword evidence="4" id="KW-1185">Reference proteome</keyword>
<dbReference type="GO" id="GO:0016746">
    <property type="term" value="F:acyltransferase activity"/>
    <property type="evidence" value="ECO:0007669"/>
    <property type="project" value="UniProtKB-KW"/>
</dbReference>
<dbReference type="SUPFAM" id="SSF69593">
    <property type="entry name" value="Glycerol-3-phosphate (1)-acyltransferase"/>
    <property type="match status" value="1"/>
</dbReference>